<keyword evidence="5" id="KW-0539">Nucleus</keyword>
<dbReference type="InterPro" id="IPR011989">
    <property type="entry name" value="ARM-like"/>
</dbReference>
<name>A0A2K1L1S3_PHYPA</name>
<evidence type="ECO:0000256" key="1">
    <source>
        <dbReference type="ARBA" id="ARBA00004123"/>
    </source>
</evidence>
<dbReference type="Proteomes" id="UP000006727">
    <property type="component" value="Chromosome 2"/>
</dbReference>
<dbReference type="InParanoid" id="A0A2K1L1S3"/>
<evidence type="ECO:0000313" key="7">
    <source>
        <dbReference type="EMBL" id="PNR59977.1"/>
    </source>
</evidence>
<dbReference type="SUPFAM" id="SSF48371">
    <property type="entry name" value="ARM repeat"/>
    <property type="match status" value="1"/>
</dbReference>
<dbReference type="InterPro" id="IPR016024">
    <property type="entry name" value="ARM-type_fold"/>
</dbReference>
<keyword evidence="4" id="KW-0653">Protein transport</keyword>
<protein>
    <recommendedName>
        <fullName evidence="6">Exportin-1 C-terminal domain-containing protein</fullName>
    </recommendedName>
</protein>
<feature type="domain" description="Exportin-1 C-terminal" evidence="6">
    <location>
        <begin position="1"/>
        <end position="84"/>
    </location>
</feature>
<reference evidence="8" key="3">
    <citation type="submission" date="2020-12" db="UniProtKB">
        <authorList>
            <consortium name="EnsemblPlants"/>
        </authorList>
    </citation>
    <scope>IDENTIFICATION</scope>
</reference>
<comment type="subcellular location">
    <subcellularLocation>
        <location evidence="1">Nucleus</location>
    </subcellularLocation>
</comment>
<keyword evidence="3" id="KW-0813">Transport</keyword>
<dbReference type="STRING" id="3218.A0A2K1L1S3"/>
<comment type="similarity">
    <text evidence="2">Belongs to the exportin family.</text>
</comment>
<evidence type="ECO:0000256" key="4">
    <source>
        <dbReference type="ARBA" id="ARBA00022927"/>
    </source>
</evidence>
<reference evidence="7 9" key="1">
    <citation type="journal article" date="2008" name="Science">
        <title>The Physcomitrella genome reveals evolutionary insights into the conquest of land by plants.</title>
        <authorList>
            <person name="Rensing S."/>
            <person name="Lang D."/>
            <person name="Zimmer A."/>
            <person name="Terry A."/>
            <person name="Salamov A."/>
            <person name="Shapiro H."/>
            <person name="Nishiyama T."/>
            <person name="Perroud P.-F."/>
            <person name="Lindquist E."/>
            <person name="Kamisugi Y."/>
            <person name="Tanahashi T."/>
            <person name="Sakakibara K."/>
            <person name="Fujita T."/>
            <person name="Oishi K."/>
            <person name="Shin-I T."/>
            <person name="Kuroki Y."/>
            <person name="Toyoda A."/>
            <person name="Suzuki Y."/>
            <person name="Hashimoto A."/>
            <person name="Yamaguchi K."/>
            <person name="Sugano A."/>
            <person name="Kohara Y."/>
            <person name="Fujiyama A."/>
            <person name="Anterola A."/>
            <person name="Aoki S."/>
            <person name="Ashton N."/>
            <person name="Barbazuk W.B."/>
            <person name="Barker E."/>
            <person name="Bennetzen J."/>
            <person name="Bezanilla M."/>
            <person name="Blankenship R."/>
            <person name="Cho S.H."/>
            <person name="Dutcher S."/>
            <person name="Estelle M."/>
            <person name="Fawcett J.A."/>
            <person name="Gundlach H."/>
            <person name="Hanada K."/>
            <person name="Heyl A."/>
            <person name="Hicks K.A."/>
            <person name="Hugh J."/>
            <person name="Lohr M."/>
            <person name="Mayer K."/>
            <person name="Melkozernov A."/>
            <person name="Murata T."/>
            <person name="Nelson D."/>
            <person name="Pils B."/>
            <person name="Prigge M."/>
            <person name="Reiss B."/>
            <person name="Renner T."/>
            <person name="Rombauts S."/>
            <person name="Rushton P."/>
            <person name="Sanderfoot A."/>
            <person name="Schween G."/>
            <person name="Shiu S.-H."/>
            <person name="Stueber K."/>
            <person name="Theodoulou F.L."/>
            <person name="Tu H."/>
            <person name="Van de Peer Y."/>
            <person name="Verrier P.J."/>
            <person name="Waters E."/>
            <person name="Wood A."/>
            <person name="Yang L."/>
            <person name="Cove D."/>
            <person name="Cuming A."/>
            <person name="Hasebe M."/>
            <person name="Lucas S."/>
            <person name="Mishler D.B."/>
            <person name="Reski R."/>
            <person name="Grigoriev I."/>
            <person name="Quatrano R.S."/>
            <person name="Boore J.L."/>
        </authorList>
    </citation>
    <scope>NUCLEOTIDE SEQUENCE [LARGE SCALE GENOMIC DNA]</scope>
    <source>
        <strain evidence="8 9">cv. Gransden 2004</strain>
    </source>
</reference>
<proteinExistence type="inferred from homology"/>
<sequence>MLKLIKTFADKAEDVELIAKNFVPTMMHPILGDNARNVSDARESEDSPLFATIISKLKGAMMDVFSRIFEVVFACTLEVFTGQFVWKNLFIVLSCSTGFYAHILQHSLNLDNKLVYKREAERRRMLSIPEVVAPSELHDDMIDT</sequence>
<dbReference type="GO" id="GO:0005049">
    <property type="term" value="F:nuclear export signal receptor activity"/>
    <property type="evidence" value="ECO:0007669"/>
    <property type="project" value="InterPro"/>
</dbReference>
<dbReference type="InterPro" id="IPR014877">
    <property type="entry name" value="XPO1_C_dom"/>
</dbReference>
<accession>A0A2K1L1S3</accession>
<dbReference type="GO" id="GO:0005634">
    <property type="term" value="C:nucleus"/>
    <property type="evidence" value="ECO:0007669"/>
    <property type="project" value="UniProtKB-SubCell"/>
</dbReference>
<dbReference type="EMBL" id="ABEU02000002">
    <property type="protein sequence ID" value="PNR59977.1"/>
    <property type="molecule type" value="Genomic_DNA"/>
</dbReference>
<gene>
    <name evidence="7" type="ORF">PHYPA_002769</name>
</gene>
<organism evidence="7">
    <name type="scientific">Physcomitrium patens</name>
    <name type="common">Spreading-leaved earth moss</name>
    <name type="synonym">Physcomitrella patens</name>
    <dbReference type="NCBI Taxonomy" id="3218"/>
    <lineage>
        <taxon>Eukaryota</taxon>
        <taxon>Viridiplantae</taxon>
        <taxon>Streptophyta</taxon>
        <taxon>Embryophyta</taxon>
        <taxon>Bryophyta</taxon>
        <taxon>Bryophytina</taxon>
        <taxon>Bryopsida</taxon>
        <taxon>Funariidae</taxon>
        <taxon>Funariales</taxon>
        <taxon>Funariaceae</taxon>
        <taxon>Physcomitrium</taxon>
    </lineage>
</organism>
<evidence type="ECO:0000256" key="2">
    <source>
        <dbReference type="ARBA" id="ARBA00009466"/>
    </source>
</evidence>
<dbReference type="Gramene" id="Pp3c2_16340V3.1">
    <property type="protein sequence ID" value="Pp3c2_16340V3.1"/>
    <property type="gene ID" value="Pp3c2_16340"/>
</dbReference>
<dbReference type="Pfam" id="PF08767">
    <property type="entry name" value="CRM1_C"/>
    <property type="match status" value="1"/>
</dbReference>
<dbReference type="Gene3D" id="1.25.10.10">
    <property type="entry name" value="Leucine-rich Repeat Variant"/>
    <property type="match status" value="1"/>
</dbReference>
<keyword evidence="9" id="KW-1185">Reference proteome</keyword>
<reference evidence="7 9" key="2">
    <citation type="journal article" date="2018" name="Plant J.">
        <title>The Physcomitrella patens chromosome-scale assembly reveals moss genome structure and evolution.</title>
        <authorList>
            <person name="Lang D."/>
            <person name="Ullrich K.K."/>
            <person name="Murat F."/>
            <person name="Fuchs J."/>
            <person name="Jenkins J."/>
            <person name="Haas F.B."/>
            <person name="Piednoel M."/>
            <person name="Gundlach H."/>
            <person name="Van Bel M."/>
            <person name="Meyberg R."/>
            <person name="Vives C."/>
            <person name="Morata J."/>
            <person name="Symeonidi A."/>
            <person name="Hiss M."/>
            <person name="Muchero W."/>
            <person name="Kamisugi Y."/>
            <person name="Saleh O."/>
            <person name="Blanc G."/>
            <person name="Decker E.L."/>
            <person name="van Gessel N."/>
            <person name="Grimwood J."/>
            <person name="Hayes R.D."/>
            <person name="Graham S.W."/>
            <person name="Gunter L.E."/>
            <person name="McDaniel S.F."/>
            <person name="Hoernstein S.N.W."/>
            <person name="Larsson A."/>
            <person name="Li F.W."/>
            <person name="Perroud P.F."/>
            <person name="Phillips J."/>
            <person name="Ranjan P."/>
            <person name="Rokshar D.S."/>
            <person name="Rothfels C.J."/>
            <person name="Schneider L."/>
            <person name="Shu S."/>
            <person name="Stevenson D.W."/>
            <person name="Thummler F."/>
            <person name="Tillich M."/>
            <person name="Villarreal Aguilar J.C."/>
            <person name="Widiez T."/>
            <person name="Wong G.K."/>
            <person name="Wymore A."/>
            <person name="Zhang Y."/>
            <person name="Zimmer A.D."/>
            <person name="Quatrano R.S."/>
            <person name="Mayer K.F.X."/>
            <person name="Goodstein D."/>
            <person name="Casacuberta J.M."/>
            <person name="Vandepoele K."/>
            <person name="Reski R."/>
            <person name="Cuming A.C."/>
            <person name="Tuskan G.A."/>
            <person name="Maumus F."/>
            <person name="Salse J."/>
            <person name="Schmutz J."/>
            <person name="Rensing S.A."/>
        </authorList>
    </citation>
    <scope>NUCLEOTIDE SEQUENCE [LARGE SCALE GENOMIC DNA]</scope>
    <source>
        <strain evidence="8 9">cv. Gransden 2004</strain>
    </source>
</reference>
<evidence type="ECO:0000256" key="3">
    <source>
        <dbReference type="ARBA" id="ARBA00022448"/>
    </source>
</evidence>
<evidence type="ECO:0000256" key="5">
    <source>
        <dbReference type="ARBA" id="ARBA00023242"/>
    </source>
</evidence>
<evidence type="ECO:0000313" key="8">
    <source>
        <dbReference type="EnsemblPlants" id="Pp3c2_16340V3.1"/>
    </source>
</evidence>
<dbReference type="EnsemblPlants" id="Pp3c2_16340V3.1">
    <property type="protein sequence ID" value="Pp3c2_16340V3.1"/>
    <property type="gene ID" value="Pp3c2_16340"/>
</dbReference>
<evidence type="ECO:0000313" key="9">
    <source>
        <dbReference type="Proteomes" id="UP000006727"/>
    </source>
</evidence>
<dbReference type="GO" id="GO:0015031">
    <property type="term" value="P:protein transport"/>
    <property type="evidence" value="ECO:0007669"/>
    <property type="project" value="UniProtKB-KW"/>
</dbReference>
<dbReference type="AlphaFoldDB" id="A0A2K1L1S3"/>
<evidence type="ECO:0000259" key="6">
    <source>
        <dbReference type="Pfam" id="PF08767"/>
    </source>
</evidence>